<sequence>MFCTYRKNVESITRVRYRLFLLLKMRGCILSGGYFLNAPVYGGQAEESLLGRPPSSCFDSCKPLSWQRQVSKPTDTSLCLVRHLCLTR</sequence>
<proteinExistence type="predicted"/>
<evidence type="ECO:0000313" key="2">
    <source>
        <dbReference type="Proteomes" id="UP000396835"/>
    </source>
</evidence>
<dbReference type="Proteomes" id="UP000396835">
    <property type="component" value="Unassembled WGS sequence"/>
</dbReference>
<dbReference type="AlphaFoldDB" id="A0A449I014"/>
<organism evidence="1 2">
    <name type="scientific">Prevotella heparinolytica</name>
    <dbReference type="NCBI Taxonomy" id="28113"/>
    <lineage>
        <taxon>Bacteria</taxon>
        <taxon>Pseudomonadati</taxon>
        <taxon>Bacteroidota</taxon>
        <taxon>Bacteroidia</taxon>
        <taxon>Bacteroidales</taxon>
        <taxon>Bacteroidaceae</taxon>
        <taxon>Bacteroides</taxon>
    </lineage>
</organism>
<accession>A0A449I014</accession>
<gene>
    <name evidence="1" type="ORF">NCTC7812_00281</name>
</gene>
<evidence type="ECO:0000313" key="1">
    <source>
        <dbReference type="EMBL" id="VFB12771.1"/>
    </source>
</evidence>
<protein>
    <submittedName>
        <fullName evidence="1">Uncharacterized protein</fullName>
    </submittedName>
</protein>
<name>A0A449I014_9BACE</name>
<reference evidence="1 2" key="1">
    <citation type="submission" date="2019-02" db="EMBL/GenBank/DDBJ databases">
        <authorList>
            <consortium name="Pathogen Informatics"/>
        </authorList>
    </citation>
    <scope>NUCLEOTIDE SEQUENCE [LARGE SCALE GENOMIC DNA]</scope>
    <source>
        <strain evidence="1 2">3012STDY7078512</strain>
    </source>
</reference>
<dbReference type="EMBL" id="CAACYH010000002">
    <property type="protein sequence ID" value="VFB12771.1"/>
    <property type="molecule type" value="Genomic_DNA"/>
</dbReference>